<accession>A0A8J9YFY2</accession>
<gene>
    <name evidence="1" type="ORF">BINO364_LOCUS10774</name>
</gene>
<dbReference type="Proteomes" id="UP000838878">
    <property type="component" value="Chromosome 5"/>
</dbReference>
<dbReference type="OrthoDB" id="6511194at2759"/>
<dbReference type="EMBL" id="OV170225">
    <property type="protein sequence ID" value="CAH0725160.1"/>
    <property type="molecule type" value="Genomic_DNA"/>
</dbReference>
<dbReference type="AlphaFoldDB" id="A0A8J9YFY2"/>
<keyword evidence="2" id="KW-1185">Reference proteome</keyword>
<protein>
    <submittedName>
        <fullName evidence="1">Uncharacterized protein</fullName>
    </submittedName>
</protein>
<sequence>MNSYDRKRVVFNPKYTVFLQNHAKSTKSSETEIVVKVRAFCENENSTKGPIIPLENVVSRVAAMTGISDRTVSRITQEAI</sequence>
<proteinExistence type="predicted"/>
<organism evidence="1 2">
    <name type="scientific">Brenthis ino</name>
    <name type="common">lesser marbled fritillary</name>
    <dbReference type="NCBI Taxonomy" id="405034"/>
    <lineage>
        <taxon>Eukaryota</taxon>
        <taxon>Metazoa</taxon>
        <taxon>Ecdysozoa</taxon>
        <taxon>Arthropoda</taxon>
        <taxon>Hexapoda</taxon>
        <taxon>Insecta</taxon>
        <taxon>Pterygota</taxon>
        <taxon>Neoptera</taxon>
        <taxon>Endopterygota</taxon>
        <taxon>Lepidoptera</taxon>
        <taxon>Glossata</taxon>
        <taxon>Ditrysia</taxon>
        <taxon>Papilionoidea</taxon>
        <taxon>Nymphalidae</taxon>
        <taxon>Heliconiinae</taxon>
        <taxon>Argynnini</taxon>
        <taxon>Brenthis</taxon>
    </lineage>
</organism>
<feature type="non-terminal residue" evidence="1">
    <location>
        <position position="80"/>
    </location>
</feature>
<reference evidence="1" key="1">
    <citation type="submission" date="2021-12" db="EMBL/GenBank/DDBJ databases">
        <authorList>
            <person name="Martin H S."/>
        </authorList>
    </citation>
    <scope>NUCLEOTIDE SEQUENCE</scope>
</reference>
<evidence type="ECO:0000313" key="1">
    <source>
        <dbReference type="EMBL" id="CAH0725160.1"/>
    </source>
</evidence>
<name>A0A8J9YFY2_9NEOP</name>
<evidence type="ECO:0000313" key="2">
    <source>
        <dbReference type="Proteomes" id="UP000838878"/>
    </source>
</evidence>